<dbReference type="RefSeq" id="WP_349243419.1">
    <property type="nucleotide sequence ID" value="NZ_JASCXX010000003.1"/>
</dbReference>
<dbReference type="InterPro" id="IPR011234">
    <property type="entry name" value="Fumarylacetoacetase-like_C"/>
</dbReference>
<dbReference type="SUPFAM" id="SSF56529">
    <property type="entry name" value="FAH"/>
    <property type="match status" value="1"/>
</dbReference>
<dbReference type="Proteomes" id="UP001431776">
    <property type="component" value="Unassembled WGS sequence"/>
</dbReference>
<keyword evidence="2" id="KW-0479">Metal-binding</keyword>
<evidence type="ECO:0000313" key="4">
    <source>
        <dbReference type="EMBL" id="MDI6448007.1"/>
    </source>
</evidence>
<gene>
    <name evidence="4" type="ORF">QJ522_03030</name>
</gene>
<feature type="domain" description="Fumarylacetoacetase-like C-terminal" evidence="3">
    <location>
        <begin position="141"/>
        <end position="269"/>
    </location>
</feature>
<dbReference type="InterPro" id="IPR036663">
    <property type="entry name" value="Fumarylacetoacetase_C_sf"/>
</dbReference>
<dbReference type="GO" id="GO:0044281">
    <property type="term" value="P:small molecule metabolic process"/>
    <property type="evidence" value="ECO:0007669"/>
    <property type="project" value="UniProtKB-ARBA"/>
</dbReference>
<sequence>MVLTKHRCGDAERWALDGVLLSPEFDFKRFCGMRSAEIHPDLTGLQTTEPVAGQVLPPIEYDQEVWACGVTYSRSRDAREAETDVKNVYDLVYEAKRPELFFKAIGWRVKGTQAAIRIRRDSHWNVPEPELTLLVNSHAEILGFCAGNDVSSRNIEGENPLYLPQAKMYDGSCAIGPGICLTQADRMRDLPIELVIERNDEVIFKGDTNTSQIKRPFEELASYLTLEMSFPFGAFLMTGTGIVPEKEFSLSVGDKVTITIDTLVLENRVES</sequence>
<protein>
    <submittedName>
        <fullName evidence="4">Fumarylacetoacetate hydrolase family protein</fullName>
    </submittedName>
</protein>
<keyword evidence="5" id="KW-1185">Reference proteome</keyword>
<dbReference type="Pfam" id="PF01557">
    <property type="entry name" value="FAA_hydrolase"/>
    <property type="match status" value="1"/>
</dbReference>
<accession>A0AAW6TS44</accession>
<dbReference type="InterPro" id="IPR051121">
    <property type="entry name" value="FAH"/>
</dbReference>
<proteinExistence type="inferred from homology"/>
<dbReference type="PANTHER" id="PTHR42796">
    <property type="entry name" value="FUMARYLACETOACETATE HYDROLASE DOMAIN-CONTAINING PROTEIN 2A-RELATED"/>
    <property type="match status" value="1"/>
</dbReference>
<reference evidence="4" key="1">
    <citation type="submission" date="2023-05" db="EMBL/GenBank/DDBJ databases">
        <title>Anaerotaeda fermentans gen. nov., sp. nov., a novel anaerobic planctomycete of the new family within the order Sedimentisphaerales isolated from Taman Peninsula, Russia.</title>
        <authorList>
            <person name="Khomyakova M.A."/>
            <person name="Merkel A.Y."/>
            <person name="Slobodkin A.I."/>
        </authorList>
    </citation>
    <scope>NUCLEOTIDE SEQUENCE</scope>
    <source>
        <strain evidence="4">M17dextr</strain>
    </source>
</reference>
<dbReference type="PANTHER" id="PTHR42796:SF7">
    <property type="entry name" value="2-DEHYDRO-3-DEOXY-D-ARABINONATE DEHYDRATASE"/>
    <property type="match status" value="1"/>
</dbReference>
<dbReference type="GO" id="GO:0016787">
    <property type="term" value="F:hydrolase activity"/>
    <property type="evidence" value="ECO:0007669"/>
    <property type="project" value="UniProtKB-KW"/>
</dbReference>
<evidence type="ECO:0000256" key="2">
    <source>
        <dbReference type="ARBA" id="ARBA00022723"/>
    </source>
</evidence>
<comment type="similarity">
    <text evidence="1">Belongs to the FAH family.</text>
</comment>
<dbReference type="EMBL" id="JASCXX010000003">
    <property type="protein sequence ID" value="MDI6448007.1"/>
    <property type="molecule type" value="Genomic_DNA"/>
</dbReference>
<dbReference type="AlphaFoldDB" id="A0AAW6TS44"/>
<dbReference type="GO" id="GO:0046872">
    <property type="term" value="F:metal ion binding"/>
    <property type="evidence" value="ECO:0007669"/>
    <property type="project" value="UniProtKB-KW"/>
</dbReference>
<organism evidence="4 5">
    <name type="scientific">Anaerobaca lacustris</name>
    <dbReference type="NCBI Taxonomy" id="3044600"/>
    <lineage>
        <taxon>Bacteria</taxon>
        <taxon>Pseudomonadati</taxon>
        <taxon>Planctomycetota</taxon>
        <taxon>Phycisphaerae</taxon>
        <taxon>Sedimentisphaerales</taxon>
        <taxon>Anaerobacaceae</taxon>
        <taxon>Anaerobaca</taxon>
    </lineage>
</organism>
<dbReference type="Gene3D" id="3.90.850.10">
    <property type="entry name" value="Fumarylacetoacetase-like, C-terminal domain"/>
    <property type="match status" value="1"/>
</dbReference>
<evidence type="ECO:0000259" key="3">
    <source>
        <dbReference type="Pfam" id="PF01557"/>
    </source>
</evidence>
<evidence type="ECO:0000256" key="1">
    <source>
        <dbReference type="ARBA" id="ARBA00010211"/>
    </source>
</evidence>
<comment type="caution">
    <text evidence="4">The sequence shown here is derived from an EMBL/GenBank/DDBJ whole genome shotgun (WGS) entry which is preliminary data.</text>
</comment>
<keyword evidence="4" id="KW-0378">Hydrolase</keyword>
<name>A0AAW6TS44_9BACT</name>
<evidence type="ECO:0000313" key="5">
    <source>
        <dbReference type="Proteomes" id="UP001431776"/>
    </source>
</evidence>